<name>A0A9N8VJI6_9GLOM</name>
<evidence type="ECO:0000313" key="3">
    <source>
        <dbReference type="Proteomes" id="UP000789572"/>
    </source>
</evidence>
<evidence type="ECO:0000256" key="1">
    <source>
        <dbReference type="SAM" id="Phobius"/>
    </source>
</evidence>
<keyword evidence="1" id="KW-1133">Transmembrane helix</keyword>
<protein>
    <submittedName>
        <fullName evidence="2">10844_t:CDS:1</fullName>
    </submittedName>
</protein>
<keyword evidence="1" id="KW-0812">Transmembrane</keyword>
<feature type="transmembrane region" description="Helical" evidence="1">
    <location>
        <begin position="39"/>
        <end position="60"/>
    </location>
</feature>
<sequence length="164" mass="18637">MWGITAITKIVLFAIVDEPRETGTGQYYLLDNVAHRRQIFNILFAVVSIIWYGYMSHVAISHLRERGLLTTGHVYGPTNDHAVKLRRLLHVSMEYAIIGMVVTTFARVMRALLPDGTASVFFFAIAISVELTMVPMMIKLSKEQLKHGLKNNNKLNDVEDVYKE</sequence>
<organism evidence="2 3">
    <name type="scientific">Paraglomus occultum</name>
    <dbReference type="NCBI Taxonomy" id="144539"/>
    <lineage>
        <taxon>Eukaryota</taxon>
        <taxon>Fungi</taxon>
        <taxon>Fungi incertae sedis</taxon>
        <taxon>Mucoromycota</taxon>
        <taxon>Glomeromycotina</taxon>
        <taxon>Glomeromycetes</taxon>
        <taxon>Paraglomerales</taxon>
        <taxon>Paraglomeraceae</taxon>
        <taxon>Paraglomus</taxon>
    </lineage>
</organism>
<feature type="transmembrane region" description="Helical" evidence="1">
    <location>
        <begin position="95"/>
        <end position="113"/>
    </location>
</feature>
<dbReference type="AlphaFoldDB" id="A0A9N8VJI6"/>
<dbReference type="OrthoDB" id="5635254at2759"/>
<evidence type="ECO:0000313" key="2">
    <source>
        <dbReference type="EMBL" id="CAG8452076.1"/>
    </source>
</evidence>
<comment type="caution">
    <text evidence="2">The sequence shown here is derived from an EMBL/GenBank/DDBJ whole genome shotgun (WGS) entry which is preliminary data.</text>
</comment>
<keyword evidence="3" id="KW-1185">Reference proteome</keyword>
<reference evidence="2" key="1">
    <citation type="submission" date="2021-06" db="EMBL/GenBank/DDBJ databases">
        <authorList>
            <person name="Kallberg Y."/>
            <person name="Tangrot J."/>
            <person name="Rosling A."/>
        </authorList>
    </citation>
    <scope>NUCLEOTIDE SEQUENCE</scope>
    <source>
        <strain evidence="2">IA702</strain>
    </source>
</reference>
<gene>
    <name evidence="2" type="ORF">POCULU_LOCUS83</name>
</gene>
<feature type="transmembrane region" description="Helical" evidence="1">
    <location>
        <begin position="119"/>
        <end position="138"/>
    </location>
</feature>
<keyword evidence="1" id="KW-0472">Membrane</keyword>
<dbReference type="Proteomes" id="UP000789572">
    <property type="component" value="Unassembled WGS sequence"/>
</dbReference>
<dbReference type="EMBL" id="CAJVPJ010000004">
    <property type="protein sequence ID" value="CAG8452076.1"/>
    <property type="molecule type" value="Genomic_DNA"/>
</dbReference>
<accession>A0A9N8VJI6</accession>
<proteinExistence type="predicted"/>